<dbReference type="HOGENOM" id="CLU_2590567_0_0_1"/>
<organism evidence="1 2">
    <name type="scientific">Phlebiopsis gigantea (strain 11061_1 CR5-6)</name>
    <name type="common">White-rot fungus</name>
    <name type="synonym">Peniophora gigantea</name>
    <dbReference type="NCBI Taxonomy" id="745531"/>
    <lineage>
        <taxon>Eukaryota</taxon>
        <taxon>Fungi</taxon>
        <taxon>Dikarya</taxon>
        <taxon>Basidiomycota</taxon>
        <taxon>Agaricomycotina</taxon>
        <taxon>Agaricomycetes</taxon>
        <taxon>Polyporales</taxon>
        <taxon>Phanerochaetaceae</taxon>
        <taxon>Phlebiopsis</taxon>
    </lineage>
</organism>
<proteinExistence type="predicted"/>
<sequence length="80" mass="8360">MASPSSSTPVNLAANGGSTANIITALGSAFKTQTGEPLSGDKIAQLLLQNMPQLGELAKQGKLNQQQIMQLKDRKGVSHK</sequence>
<dbReference type="STRING" id="745531.A0A0C3S8S0"/>
<evidence type="ECO:0000313" key="2">
    <source>
        <dbReference type="Proteomes" id="UP000053257"/>
    </source>
</evidence>
<dbReference type="EMBL" id="KN840539">
    <property type="protein sequence ID" value="KIP05580.1"/>
    <property type="molecule type" value="Genomic_DNA"/>
</dbReference>
<dbReference type="OrthoDB" id="2193432at2759"/>
<name>A0A0C3S8S0_PHLG1</name>
<reference evidence="1 2" key="1">
    <citation type="journal article" date="2014" name="PLoS Genet.">
        <title>Analysis of the Phlebiopsis gigantea genome, transcriptome and secretome provides insight into its pioneer colonization strategies of wood.</title>
        <authorList>
            <person name="Hori C."/>
            <person name="Ishida T."/>
            <person name="Igarashi K."/>
            <person name="Samejima M."/>
            <person name="Suzuki H."/>
            <person name="Master E."/>
            <person name="Ferreira P."/>
            <person name="Ruiz-Duenas F.J."/>
            <person name="Held B."/>
            <person name="Canessa P."/>
            <person name="Larrondo L.F."/>
            <person name="Schmoll M."/>
            <person name="Druzhinina I.S."/>
            <person name="Kubicek C.P."/>
            <person name="Gaskell J.A."/>
            <person name="Kersten P."/>
            <person name="St John F."/>
            <person name="Glasner J."/>
            <person name="Sabat G."/>
            <person name="Splinter BonDurant S."/>
            <person name="Syed K."/>
            <person name="Yadav J."/>
            <person name="Mgbeahuruike A.C."/>
            <person name="Kovalchuk A."/>
            <person name="Asiegbu F.O."/>
            <person name="Lackner G."/>
            <person name="Hoffmeister D."/>
            <person name="Rencoret J."/>
            <person name="Gutierrez A."/>
            <person name="Sun H."/>
            <person name="Lindquist E."/>
            <person name="Barry K."/>
            <person name="Riley R."/>
            <person name="Grigoriev I.V."/>
            <person name="Henrissat B."/>
            <person name="Kues U."/>
            <person name="Berka R.M."/>
            <person name="Martinez A.T."/>
            <person name="Covert S.F."/>
            <person name="Blanchette R.A."/>
            <person name="Cullen D."/>
        </authorList>
    </citation>
    <scope>NUCLEOTIDE SEQUENCE [LARGE SCALE GENOMIC DNA]</scope>
    <source>
        <strain evidence="1 2">11061_1 CR5-6</strain>
    </source>
</reference>
<gene>
    <name evidence="1" type="ORF">PHLGIDRAFT_146519</name>
</gene>
<protein>
    <submittedName>
        <fullName evidence="1">Uncharacterized protein</fullName>
    </submittedName>
</protein>
<keyword evidence="2" id="KW-1185">Reference proteome</keyword>
<dbReference type="AlphaFoldDB" id="A0A0C3S8S0"/>
<evidence type="ECO:0000313" key="1">
    <source>
        <dbReference type="EMBL" id="KIP05580.1"/>
    </source>
</evidence>
<accession>A0A0C3S8S0</accession>
<dbReference type="Proteomes" id="UP000053257">
    <property type="component" value="Unassembled WGS sequence"/>
</dbReference>